<dbReference type="Gene3D" id="3.40.50.300">
    <property type="entry name" value="P-loop containing nucleotide triphosphate hydrolases"/>
    <property type="match status" value="1"/>
</dbReference>
<dbReference type="PANTHER" id="PTHR32309">
    <property type="entry name" value="TYROSINE-PROTEIN KINASE"/>
    <property type="match status" value="1"/>
</dbReference>
<keyword evidence="12" id="KW-1185">Reference proteome</keyword>
<keyword evidence="7 9" id="KW-0472">Membrane</keyword>
<comment type="subcellular location">
    <subcellularLocation>
        <location evidence="1">Cell membrane</location>
        <topology evidence="1">Multi-pass membrane protein</topology>
    </subcellularLocation>
</comment>
<keyword evidence="8" id="KW-0175">Coiled coil</keyword>
<keyword evidence="3 9" id="KW-0812">Transmembrane</keyword>
<evidence type="ECO:0000313" key="12">
    <source>
        <dbReference type="Proteomes" id="UP000192917"/>
    </source>
</evidence>
<protein>
    <submittedName>
        <fullName evidence="11">Uncharacterized protein involved in exopolysaccharide biosynthesis</fullName>
    </submittedName>
</protein>
<dbReference type="Proteomes" id="UP000192917">
    <property type="component" value="Unassembled WGS sequence"/>
</dbReference>
<dbReference type="InterPro" id="IPR003856">
    <property type="entry name" value="LPS_length_determ_N"/>
</dbReference>
<evidence type="ECO:0000256" key="3">
    <source>
        <dbReference type="ARBA" id="ARBA00022692"/>
    </source>
</evidence>
<dbReference type="InterPro" id="IPR050445">
    <property type="entry name" value="Bact_polysacc_biosynth/exp"/>
</dbReference>
<organism evidence="11 12">
    <name type="scientific">Tistlia consotensis USBA 355</name>
    <dbReference type="NCBI Taxonomy" id="560819"/>
    <lineage>
        <taxon>Bacteria</taxon>
        <taxon>Pseudomonadati</taxon>
        <taxon>Pseudomonadota</taxon>
        <taxon>Alphaproteobacteria</taxon>
        <taxon>Rhodospirillales</taxon>
        <taxon>Rhodovibrionaceae</taxon>
        <taxon>Tistlia</taxon>
    </lineage>
</organism>
<evidence type="ECO:0000256" key="2">
    <source>
        <dbReference type="ARBA" id="ARBA00022475"/>
    </source>
</evidence>
<keyword evidence="4" id="KW-0547">Nucleotide-binding</keyword>
<dbReference type="InterPro" id="IPR005702">
    <property type="entry name" value="Wzc-like_C"/>
</dbReference>
<dbReference type="AlphaFoldDB" id="A0A1Y6CKA4"/>
<dbReference type="GO" id="GO:0004713">
    <property type="term" value="F:protein tyrosine kinase activity"/>
    <property type="evidence" value="ECO:0007669"/>
    <property type="project" value="TreeGrafter"/>
</dbReference>
<dbReference type="RefSeq" id="WP_085124916.1">
    <property type="nucleotide sequence ID" value="NZ_FWZX01000022.1"/>
</dbReference>
<dbReference type="Pfam" id="PF02706">
    <property type="entry name" value="Wzz"/>
    <property type="match status" value="1"/>
</dbReference>
<evidence type="ECO:0000259" key="10">
    <source>
        <dbReference type="Pfam" id="PF02706"/>
    </source>
</evidence>
<dbReference type="EMBL" id="FWZX01000022">
    <property type="protein sequence ID" value="SMF59123.1"/>
    <property type="molecule type" value="Genomic_DNA"/>
</dbReference>
<evidence type="ECO:0000313" key="11">
    <source>
        <dbReference type="EMBL" id="SMF59123.1"/>
    </source>
</evidence>
<evidence type="ECO:0000256" key="5">
    <source>
        <dbReference type="ARBA" id="ARBA00022840"/>
    </source>
</evidence>
<dbReference type="SUPFAM" id="SSF52540">
    <property type="entry name" value="P-loop containing nucleoside triphosphate hydrolases"/>
    <property type="match status" value="1"/>
</dbReference>
<feature type="coiled-coil region" evidence="8">
    <location>
        <begin position="247"/>
        <end position="274"/>
    </location>
</feature>
<evidence type="ECO:0000256" key="1">
    <source>
        <dbReference type="ARBA" id="ARBA00004651"/>
    </source>
</evidence>
<gene>
    <name evidence="11" type="ORF">SAMN05428998_12275</name>
</gene>
<dbReference type="STRING" id="560819.SAMN05428998_12275"/>
<evidence type="ECO:0000256" key="6">
    <source>
        <dbReference type="ARBA" id="ARBA00022989"/>
    </source>
</evidence>
<evidence type="ECO:0000256" key="4">
    <source>
        <dbReference type="ARBA" id="ARBA00022741"/>
    </source>
</evidence>
<accession>A0A1Y6CKA4</accession>
<evidence type="ECO:0000256" key="7">
    <source>
        <dbReference type="ARBA" id="ARBA00023136"/>
    </source>
</evidence>
<sequence>MPPREPYLLQVPAGAWPPAGPATPAGAYAPAGGDGMEFFRKLWRCKWLVLGAAAAGGLLAAGVSTTLEPRYSAESQVLIGAQVPKVTQVPDVLQELSANQEVVQSESYVLQSRGLAAEVARRLALDRDPEFNPALRPPPPWWRQQIARAKDWLKTEVVKPLLGGGSDAAAGTHPEMTEAERRERLQQIVVSQLLSRLEVSPLQRSHVLAIDVQSESPETAARVANGLADTYIEQQLARRATATADANQWLDKRIAELRRKVEESERAVAEYRRANGLYETRSDEVTAQQVSELNTQLILAESAQAEADSRLAQAQKVAHDKAPPEALPEVLSSPLIQALKTQQTDLQRQAAELASTYGPQHPKMLDMKAQLADIRGKVAAEVGKVVEGLRHEDAAARARATALRKSLDQVQAKMGQTNEKSIRLHELERQAESNRRLLVSFLDREKEVSDQPDGKDASSVVISRAAVPLSPSYPPSTMLVLLGLIGGTLIGILVGLVRENMDRSFRTAQQLEDATNLPTLGMLPPPGRRSFAGVQDARRSNSPFGHAIGNLFERLVFAPQARARKVLMLTSATPREGKSRIAASLIRMATGSGLRVIILDCDWRRPAVHDYFAHAMAPGLGDLLAGAASAEDVVFHDGTSGAHAIFAGDVSRIANGALRYERLRLLLTTLARHYDLVILDAPPVLAGSEAAALAQMAEEVAFVVRWGSTPRAAVVEALNHLEMAGARLGGTILSDVDPKGYRRYGTGEAVYGYAQRPVTRAA</sequence>
<keyword evidence="5" id="KW-0067">ATP-binding</keyword>
<evidence type="ECO:0000256" key="9">
    <source>
        <dbReference type="SAM" id="Phobius"/>
    </source>
</evidence>
<dbReference type="GO" id="GO:0005886">
    <property type="term" value="C:plasma membrane"/>
    <property type="evidence" value="ECO:0007669"/>
    <property type="project" value="UniProtKB-SubCell"/>
</dbReference>
<reference evidence="11 12" key="1">
    <citation type="submission" date="2017-04" db="EMBL/GenBank/DDBJ databases">
        <authorList>
            <person name="Afonso C.L."/>
            <person name="Miller P.J."/>
            <person name="Scott M.A."/>
            <person name="Spackman E."/>
            <person name="Goraichik I."/>
            <person name="Dimitrov K.M."/>
            <person name="Suarez D.L."/>
            <person name="Swayne D.E."/>
        </authorList>
    </citation>
    <scope>NUCLEOTIDE SEQUENCE [LARGE SCALE GENOMIC DNA]</scope>
    <source>
        <strain evidence="11 12">USBA 355</strain>
    </source>
</reference>
<dbReference type="CDD" id="cd05387">
    <property type="entry name" value="BY-kinase"/>
    <property type="match status" value="1"/>
</dbReference>
<keyword evidence="2" id="KW-1003">Cell membrane</keyword>
<proteinExistence type="predicted"/>
<feature type="domain" description="Polysaccharide chain length determinant N-terminal" evidence="10">
    <location>
        <begin position="37"/>
        <end position="122"/>
    </location>
</feature>
<dbReference type="InterPro" id="IPR027417">
    <property type="entry name" value="P-loop_NTPase"/>
</dbReference>
<feature type="transmembrane region" description="Helical" evidence="9">
    <location>
        <begin position="478"/>
        <end position="497"/>
    </location>
</feature>
<evidence type="ECO:0000256" key="8">
    <source>
        <dbReference type="SAM" id="Coils"/>
    </source>
</evidence>
<dbReference type="PANTHER" id="PTHR32309:SF13">
    <property type="entry name" value="FERRIC ENTEROBACTIN TRANSPORT PROTEIN FEPE"/>
    <property type="match status" value="1"/>
</dbReference>
<keyword evidence="6 9" id="KW-1133">Transmembrane helix</keyword>
<name>A0A1Y6CKA4_9PROT</name>